<dbReference type="EMBL" id="OM869703">
    <property type="protein sequence ID" value="UPW41974.1"/>
    <property type="molecule type" value="Genomic_DNA"/>
</dbReference>
<dbReference type="Pfam" id="PF20577">
    <property type="entry name" value="Phage_ORF5"/>
    <property type="match status" value="1"/>
</dbReference>
<proteinExistence type="predicted"/>
<reference evidence="1" key="1">
    <citation type="submission" date="2022-02" db="EMBL/GenBank/DDBJ databases">
        <title>Towards deciphering the DNA virus diversity associated with rodent species in the families Cricetidae and Heteromyidae.</title>
        <authorList>
            <person name="Lund M."/>
            <person name="Larsen B.B."/>
            <person name="Gryseels S."/>
            <person name="Kraberger S."/>
            <person name="Rowsey D.M."/>
            <person name="Steger L."/>
            <person name="Yule K.M."/>
            <person name="Upham N.S."/>
            <person name="Worobey M."/>
            <person name="Van Doorslaer K."/>
            <person name="Varsani A."/>
        </authorList>
    </citation>
    <scope>NUCLEOTIDE SEQUENCE</scope>
    <source>
        <strain evidence="1">NeonRodF1_52</strain>
    </source>
</reference>
<organism evidence="1">
    <name type="scientific">Dipodfec virus RodF1_52</name>
    <dbReference type="NCBI Taxonomy" id="2929301"/>
    <lineage>
        <taxon>Viruses</taxon>
        <taxon>Monodnaviria</taxon>
        <taxon>Sangervirae</taxon>
        <taxon>Phixviricota</taxon>
        <taxon>Malgrandaviricetes</taxon>
        <taxon>Petitvirales</taxon>
        <taxon>Microviridae</taxon>
    </lineage>
</organism>
<dbReference type="InterPro" id="IPR046781">
    <property type="entry name" value="Phage_ORF5"/>
</dbReference>
<sequence>MIYNVYCIRDLKVGFLSPVLELSDDIARRNFEHSFGISGTLYDTHPEDFDLCRVATFDSERGVFKSLSSPVVVDTGLQCSLRRSSHVSDSVH</sequence>
<accession>A0A976N2D9</accession>
<protein>
    <submittedName>
        <fullName evidence="1">Nonstructural protein</fullName>
    </submittedName>
</protein>
<evidence type="ECO:0000313" key="1">
    <source>
        <dbReference type="EMBL" id="UPW41974.1"/>
    </source>
</evidence>
<name>A0A976N2D9_9VIRU</name>